<accession>A0A1D1YDJ8</accession>
<organism evidence="3">
    <name type="scientific">Anthurium amnicola</name>
    <dbReference type="NCBI Taxonomy" id="1678845"/>
    <lineage>
        <taxon>Eukaryota</taxon>
        <taxon>Viridiplantae</taxon>
        <taxon>Streptophyta</taxon>
        <taxon>Embryophyta</taxon>
        <taxon>Tracheophyta</taxon>
        <taxon>Spermatophyta</taxon>
        <taxon>Magnoliopsida</taxon>
        <taxon>Liliopsida</taxon>
        <taxon>Araceae</taxon>
        <taxon>Pothoideae</taxon>
        <taxon>Potheae</taxon>
        <taxon>Anthurium</taxon>
    </lineage>
</organism>
<protein>
    <submittedName>
        <fullName evidence="3">Phosphate acyltransferase</fullName>
    </submittedName>
</protein>
<dbReference type="GO" id="GO:0016746">
    <property type="term" value="F:acyltransferase activity"/>
    <property type="evidence" value="ECO:0007669"/>
    <property type="project" value="UniProtKB-KW"/>
</dbReference>
<keyword evidence="3" id="KW-0808">Transferase</keyword>
<proteinExistence type="predicted"/>
<evidence type="ECO:0000313" key="3">
    <source>
        <dbReference type="EMBL" id="JAT52693.1"/>
    </source>
</evidence>
<dbReference type="EMBL" id="GDJX01015243">
    <property type="protein sequence ID" value="JAT52693.1"/>
    <property type="molecule type" value="Transcribed_RNA"/>
</dbReference>
<name>A0A1D1YDJ8_9ARAE</name>
<dbReference type="AlphaFoldDB" id="A0A1D1YDJ8"/>
<evidence type="ECO:0000256" key="2">
    <source>
        <dbReference type="SAM" id="Phobius"/>
    </source>
</evidence>
<evidence type="ECO:0000256" key="1">
    <source>
        <dbReference type="SAM" id="MobiDB-lite"/>
    </source>
</evidence>
<keyword evidence="3" id="KW-0012">Acyltransferase</keyword>
<keyword evidence="2" id="KW-0472">Membrane</keyword>
<gene>
    <name evidence="3" type="primary">plsX_4</name>
    <name evidence="3" type="ORF">g.104581</name>
</gene>
<feature type="transmembrane region" description="Helical" evidence="2">
    <location>
        <begin position="6"/>
        <end position="29"/>
    </location>
</feature>
<keyword evidence="2" id="KW-0812">Transmembrane</keyword>
<sequence length="317" mass="34767">MTFRLVFSHNFLVCSSVEFFVSIYIYVTILSKYFSLCIMGGLRRSLGGWGVAPSSGALGADVEYQAVEVVVSLPKVEEDRDRWAFLSSPIVLRCEERGASSIFKELERCLKCGLCLYSVVDEDRGLLGPVSWWRDWRRGTKLEAFSLGSWRLVVDPGGTDGATLYVVGTMDGVDQTTWDSAASLQMCHCYLLDRGDWLSGSGEREGPLGYEGASDEALLVEEITCLSTFLSASHWEFCFRIRASMAQDWNLHKIVAMKSNCATVVMARGQDAVNGGVGGQNNHETLRGDGGENGSEDYGQLGCEEPKGEQSGLLGKE</sequence>
<keyword evidence="2" id="KW-1133">Transmembrane helix</keyword>
<reference evidence="3" key="1">
    <citation type="submission" date="2015-07" db="EMBL/GenBank/DDBJ databases">
        <title>Transcriptome Assembly of Anthurium amnicola.</title>
        <authorList>
            <person name="Suzuki J."/>
        </authorList>
    </citation>
    <scope>NUCLEOTIDE SEQUENCE</scope>
</reference>
<feature type="region of interest" description="Disordered" evidence="1">
    <location>
        <begin position="274"/>
        <end position="317"/>
    </location>
</feature>